<comment type="caution">
    <text evidence="2">The sequence shown here is derived from an EMBL/GenBank/DDBJ whole genome shotgun (WGS) entry which is preliminary data.</text>
</comment>
<reference evidence="2 3" key="1">
    <citation type="submission" date="2019-12" db="EMBL/GenBank/DDBJ databases">
        <authorList>
            <person name="Alioto T."/>
            <person name="Alioto T."/>
            <person name="Gomez Garrido J."/>
        </authorList>
    </citation>
    <scope>NUCLEOTIDE SEQUENCE [LARGE SCALE GENOMIC DNA]</scope>
</reference>
<sequence>MGHKRQNSRLQIPNCWLHIPSNSTIGPDPTPILVLNHHHPIAACTTSPHLQTLSRSHSITILGYKHYPPSPQHHHNHRQQQQQHHRRMNTTIATHQPPH</sequence>
<protein>
    <submittedName>
        <fullName evidence="2">Uncharacterized protein</fullName>
    </submittedName>
</protein>
<dbReference type="AlphaFoldDB" id="A0A8S0R2A8"/>
<dbReference type="EMBL" id="CACTIH010002079">
    <property type="protein sequence ID" value="CAA2972995.1"/>
    <property type="molecule type" value="Genomic_DNA"/>
</dbReference>
<evidence type="ECO:0000256" key="1">
    <source>
        <dbReference type="SAM" id="MobiDB-lite"/>
    </source>
</evidence>
<accession>A0A8S0R2A8</accession>
<evidence type="ECO:0000313" key="3">
    <source>
        <dbReference type="Proteomes" id="UP000594638"/>
    </source>
</evidence>
<dbReference type="Proteomes" id="UP000594638">
    <property type="component" value="Unassembled WGS sequence"/>
</dbReference>
<evidence type="ECO:0000313" key="2">
    <source>
        <dbReference type="EMBL" id="CAA2972995.1"/>
    </source>
</evidence>
<feature type="compositionally biased region" description="Polar residues" evidence="1">
    <location>
        <begin position="89"/>
        <end position="99"/>
    </location>
</feature>
<dbReference type="Gramene" id="OE9A099143T1">
    <property type="protein sequence ID" value="OE9A099143C1"/>
    <property type="gene ID" value="OE9A099143"/>
</dbReference>
<gene>
    <name evidence="2" type="ORF">OLEA9_A099143</name>
</gene>
<proteinExistence type="predicted"/>
<keyword evidence="3" id="KW-1185">Reference proteome</keyword>
<feature type="region of interest" description="Disordered" evidence="1">
    <location>
        <begin position="64"/>
        <end position="99"/>
    </location>
</feature>
<feature type="compositionally biased region" description="Basic residues" evidence="1">
    <location>
        <begin position="72"/>
        <end position="88"/>
    </location>
</feature>
<organism evidence="2 3">
    <name type="scientific">Olea europaea subsp. europaea</name>
    <dbReference type="NCBI Taxonomy" id="158383"/>
    <lineage>
        <taxon>Eukaryota</taxon>
        <taxon>Viridiplantae</taxon>
        <taxon>Streptophyta</taxon>
        <taxon>Embryophyta</taxon>
        <taxon>Tracheophyta</taxon>
        <taxon>Spermatophyta</taxon>
        <taxon>Magnoliopsida</taxon>
        <taxon>eudicotyledons</taxon>
        <taxon>Gunneridae</taxon>
        <taxon>Pentapetalae</taxon>
        <taxon>asterids</taxon>
        <taxon>lamiids</taxon>
        <taxon>Lamiales</taxon>
        <taxon>Oleaceae</taxon>
        <taxon>Oleeae</taxon>
        <taxon>Olea</taxon>
    </lineage>
</organism>
<name>A0A8S0R2A8_OLEEU</name>